<comment type="caution">
    <text evidence="1">The sequence shown here is derived from an EMBL/GenBank/DDBJ whole genome shotgun (WGS) entry which is preliminary data.</text>
</comment>
<protein>
    <submittedName>
        <fullName evidence="1">Uncharacterized protein</fullName>
    </submittedName>
</protein>
<evidence type="ECO:0000313" key="1">
    <source>
        <dbReference type="EMBL" id="TFH79131.1"/>
    </source>
</evidence>
<reference evidence="1 2" key="1">
    <citation type="submission" date="2019-03" db="EMBL/GenBank/DDBJ databases">
        <title>Draft genome sequence of humic substances-degrading Pseudomonas kribbensis CHA-19 from forest soil.</title>
        <authorList>
            <person name="Kim D."/>
        </authorList>
    </citation>
    <scope>NUCLEOTIDE SEQUENCE [LARGE SCALE GENOMIC DNA]</scope>
    <source>
        <strain evidence="1 2">CHA-19</strain>
    </source>
</reference>
<accession>A0A4Y8VEN7</accession>
<dbReference type="RefSeq" id="WP_134827397.1">
    <property type="nucleotide sequence ID" value="NZ_SPDQ01000018.1"/>
</dbReference>
<evidence type="ECO:0000313" key="2">
    <source>
        <dbReference type="Proteomes" id="UP000297555"/>
    </source>
</evidence>
<gene>
    <name evidence="1" type="ORF">E4J90_17810</name>
</gene>
<dbReference type="EMBL" id="SPDQ01000018">
    <property type="protein sequence ID" value="TFH79131.1"/>
    <property type="molecule type" value="Genomic_DNA"/>
</dbReference>
<dbReference type="OrthoDB" id="7352393at2"/>
<sequence>MAAGNIERFNVLVGAIFAKLYQEFPVAIELQPEDFQEQMAVNRPEQEVDDYRHRRDAVFFVSTVIWLSNHGYLDSGSQLSNGTVMGCIMTARTLELLQVMPSNLESKDPSLGDQLVSATKDGMTGKVKELASEFLSKAVVFGTKAATDWVG</sequence>
<organism evidence="1 2">
    <name type="scientific">Pseudomonas kribbensis</name>
    <dbReference type="NCBI Taxonomy" id="1628086"/>
    <lineage>
        <taxon>Bacteria</taxon>
        <taxon>Pseudomonadati</taxon>
        <taxon>Pseudomonadota</taxon>
        <taxon>Gammaproteobacteria</taxon>
        <taxon>Pseudomonadales</taxon>
        <taxon>Pseudomonadaceae</taxon>
        <taxon>Pseudomonas</taxon>
    </lineage>
</organism>
<proteinExistence type="predicted"/>
<name>A0A4Y8VEN7_9PSED</name>
<dbReference type="AlphaFoldDB" id="A0A4Y8VEN7"/>
<dbReference type="Proteomes" id="UP000297555">
    <property type="component" value="Unassembled WGS sequence"/>
</dbReference>